<evidence type="ECO:0000313" key="2">
    <source>
        <dbReference type="Proteomes" id="UP000886501"/>
    </source>
</evidence>
<keyword evidence="2" id="KW-1185">Reference proteome</keyword>
<organism evidence="1 2">
    <name type="scientific">Thelephora ganbajun</name>
    <name type="common">Ganba fungus</name>
    <dbReference type="NCBI Taxonomy" id="370292"/>
    <lineage>
        <taxon>Eukaryota</taxon>
        <taxon>Fungi</taxon>
        <taxon>Dikarya</taxon>
        <taxon>Basidiomycota</taxon>
        <taxon>Agaricomycotina</taxon>
        <taxon>Agaricomycetes</taxon>
        <taxon>Thelephorales</taxon>
        <taxon>Thelephoraceae</taxon>
        <taxon>Thelephora</taxon>
    </lineage>
</organism>
<sequence>MAMALTGTALGPPMSAPAHVSVLYTPDSSLSWDSIPSDMLLEVASYMRDDRYALLSLTRVCSYWRQVLVECPLNWTQISTKYPTKLLKLWLQRSKSVPIDAEICHLPPELIPLLRPKNISFRSLRCTLNKKNLLKLFEGLTKVSPNLERLELYRRSADQRSQIRLKIISGSMPSLKDLRLASIDLTPEILRLRHLVNLELAHPFPSLTAVLDLIVSNPLLEMITLSVRCAGKTDPRPNGAVMIPRLRSLTFGFYSPVPLFHRLSIPRGATVSFSLWADAEECETILPDSLEHLHNLSEVKNLYVQHRSGYWIKASGPSGEVKFEGKNDPDLELQKLPLQFVERFRYAEIRECSEAFSKEAYPGWISKVFGRSRNLKTLVIDSCKLATMKYIFRLLSPQHNRAPGAPLRRESLPCPALSTIILEVPHDGSWNDWAVPFIQMLRDRAAVGSRLQKVRIVSNPRVQIPRPGEEKRKQMAKLVRWVEVKYFWYKDGAVDERRARELFEWQHDKEGFSKDDIRVTSD</sequence>
<dbReference type="EMBL" id="MU118018">
    <property type="protein sequence ID" value="KAF9648195.1"/>
    <property type="molecule type" value="Genomic_DNA"/>
</dbReference>
<name>A0ACB6ZFI9_THEGA</name>
<proteinExistence type="predicted"/>
<evidence type="ECO:0000313" key="1">
    <source>
        <dbReference type="EMBL" id="KAF9648195.1"/>
    </source>
</evidence>
<accession>A0ACB6ZFI9</accession>
<gene>
    <name evidence="1" type="ORF">BDM02DRAFT_3115857</name>
</gene>
<comment type="caution">
    <text evidence="1">The sequence shown here is derived from an EMBL/GenBank/DDBJ whole genome shotgun (WGS) entry which is preliminary data.</text>
</comment>
<protein>
    <submittedName>
        <fullName evidence="1">Uncharacterized protein</fullName>
    </submittedName>
</protein>
<reference evidence="1" key="2">
    <citation type="journal article" date="2020" name="Nat. Commun.">
        <title>Large-scale genome sequencing of mycorrhizal fungi provides insights into the early evolution of symbiotic traits.</title>
        <authorList>
            <person name="Miyauchi S."/>
            <person name="Kiss E."/>
            <person name="Kuo A."/>
            <person name="Drula E."/>
            <person name="Kohler A."/>
            <person name="Sanchez-Garcia M."/>
            <person name="Morin E."/>
            <person name="Andreopoulos B."/>
            <person name="Barry K.W."/>
            <person name="Bonito G."/>
            <person name="Buee M."/>
            <person name="Carver A."/>
            <person name="Chen C."/>
            <person name="Cichocki N."/>
            <person name="Clum A."/>
            <person name="Culley D."/>
            <person name="Crous P.W."/>
            <person name="Fauchery L."/>
            <person name="Girlanda M."/>
            <person name="Hayes R.D."/>
            <person name="Keri Z."/>
            <person name="LaButti K."/>
            <person name="Lipzen A."/>
            <person name="Lombard V."/>
            <person name="Magnuson J."/>
            <person name="Maillard F."/>
            <person name="Murat C."/>
            <person name="Nolan M."/>
            <person name="Ohm R.A."/>
            <person name="Pangilinan J."/>
            <person name="Pereira M.F."/>
            <person name="Perotto S."/>
            <person name="Peter M."/>
            <person name="Pfister S."/>
            <person name="Riley R."/>
            <person name="Sitrit Y."/>
            <person name="Stielow J.B."/>
            <person name="Szollosi G."/>
            <person name="Zifcakova L."/>
            <person name="Stursova M."/>
            <person name="Spatafora J.W."/>
            <person name="Tedersoo L."/>
            <person name="Vaario L.M."/>
            <person name="Yamada A."/>
            <person name="Yan M."/>
            <person name="Wang P."/>
            <person name="Xu J."/>
            <person name="Bruns T."/>
            <person name="Baldrian P."/>
            <person name="Vilgalys R."/>
            <person name="Dunand C."/>
            <person name="Henrissat B."/>
            <person name="Grigoriev I.V."/>
            <person name="Hibbett D."/>
            <person name="Nagy L.G."/>
            <person name="Martin F.M."/>
        </authorList>
    </citation>
    <scope>NUCLEOTIDE SEQUENCE</scope>
    <source>
        <strain evidence="1">P2</strain>
    </source>
</reference>
<reference evidence="1" key="1">
    <citation type="submission" date="2019-10" db="EMBL/GenBank/DDBJ databases">
        <authorList>
            <consortium name="DOE Joint Genome Institute"/>
            <person name="Kuo A."/>
            <person name="Miyauchi S."/>
            <person name="Kiss E."/>
            <person name="Drula E."/>
            <person name="Kohler A."/>
            <person name="Sanchez-Garcia M."/>
            <person name="Andreopoulos B."/>
            <person name="Barry K.W."/>
            <person name="Bonito G."/>
            <person name="Buee M."/>
            <person name="Carver A."/>
            <person name="Chen C."/>
            <person name="Cichocki N."/>
            <person name="Clum A."/>
            <person name="Culley D."/>
            <person name="Crous P.W."/>
            <person name="Fauchery L."/>
            <person name="Girlanda M."/>
            <person name="Hayes R."/>
            <person name="Keri Z."/>
            <person name="Labutti K."/>
            <person name="Lipzen A."/>
            <person name="Lombard V."/>
            <person name="Magnuson J."/>
            <person name="Maillard F."/>
            <person name="Morin E."/>
            <person name="Murat C."/>
            <person name="Nolan M."/>
            <person name="Ohm R."/>
            <person name="Pangilinan J."/>
            <person name="Pereira M."/>
            <person name="Perotto S."/>
            <person name="Peter M."/>
            <person name="Riley R."/>
            <person name="Sitrit Y."/>
            <person name="Stielow B."/>
            <person name="Szollosi G."/>
            <person name="Zifcakova L."/>
            <person name="Stursova M."/>
            <person name="Spatafora J.W."/>
            <person name="Tedersoo L."/>
            <person name="Vaario L.-M."/>
            <person name="Yamada A."/>
            <person name="Yan M."/>
            <person name="Wang P."/>
            <person name="Xu J."/>
            <person name="Bruns T."/>
            <person name="Baldrian P."/>
            <person name="Vilgalys R."/>
            <person name="Henrissat B."/>
            <person name="Grigoriev I.V."/>
            <person name="Hibbett D."/>
            <person name="Nagy L.G."/>
            <person name="Martin F.M."/>
        </authorList>
    </citation>
    <scope>NUCLEOTIDE SEQUENCE</scope>
    <source>
        <strain evidence="1">P2</strain>
    </source>
</reference>
<dbReference type="Proteomes" id="UP000886501">
    <property type="component" value="Unassembled WGS sequence"/>
</dbReference>